<feature type="region of interest" description="Disordered" evidence="22">
    <location>
        <begin position="699"/>
        <end position="735"/>
    </location>
</feature>
<dbReference type="InterPro" id="IPR027417">
    <property type="entry name" value="P-loop_NTPase"/>
</dbReference>
<dbReference type="Gene3D" id="3.40.50.300">
    <property type="entry name" value="P-loop containing nucleotide triphosphate hydrolases"/>
    <property type="match status" value="2"/>
</dbReference>
<dbReference type="InterPro" id="IPR014001">
    <property type="entry name" value="Helicase_ATP-bd"/>
</dbReference>
<feature type="compositionally biased region" description="Polar residues" evidence="22">
    <location>
        <begin position="760"/>
        <end position="769"/>
    </location>
</feature>
<keyword evidence="6" id="KW-0235">DNA replication</keyword>
<dbReference type="Gene3D" id="1.10.1740.100">
    <property type="entry name" value="Set2, Rpb1 interacting domain"/>
    <property type="match status" value="1"/>
</dbReference>
<dbReference type="GO" id="GO:0016787">
    <property type="term" value="F:hydrolase activity"/>
    <property type="evidence" value="ECO:0007669"/>
    <property type="project" value="UniProtKB-KW"/>
</dbReference>
<dbReference type="SMART" id="SM00487">
    <property type="entry name" value="DEXDc"/>
    <property type="match status" value="1"/>
</dbReference>
<evidence type="ECO:0000256" key="16">
    <source>
        <dbReference type="ARBA" id="ARBA00023235"/>
    </source>
</evidence>
<dbReference type="EMBL" id="JAODUP010000003">
    <property type="protein sequence ID" value="KAK2170427.1"/>
    <property type="molecule type" value="Genomic_DNA"/>
</dbReference>
<feature type="compositionally biased region" description="Basic residues" evidence="22">
    <location>
        <begin position="817"/>
        <end position="829"/>
    </location>
</feature>
<protein>
    <recommendedName>
        <fullName evidence="21">ATP-dependent DNA helicase</fullName>
        <ecNumber evidence="21">5.6.2.4</ecNumber>
    </recommendedName>
</protein>
<dbReference type="InterPro" id="IPR002464">
    <property type="entry name" value="DNA/RNA_helicase_DEAH_CS"/>
</dbReference>
<evidence type="ECO:0000256" key="1">
    <source>
        <dbReference type="ARBA" id="ARBA00001947"/>
    </source>
</evidence>
<sequence length="987" mass="110657">MDEELNEIAVSVLRTVFKHENFKSDLQEKAVKAVIKGESDVFVSMPTGSGKSLCYQLPAVATDGVAIVVSPLIALMQDQLEHLRALEIPAETLNSKMKVQERQRVIQDLDSNSPKTKLLYITPEQAATGTFTSLMNTLRKKKLLSYFVVDEAHCVSQWGHDFRPDYLKLGEFRKKIPNIPCIALTATATPHVVEDIISSLKLKPPLLKYKTPCFRSNLFYDVQYKDTLDDPFQHLKEFALKALGVQKHEKAGDIDWNTRGCGIVYCRTRDGCSEVASRLTRKGVPAKAYHAGLTNGNRTEVQEEWMNGTVPVIVATISFGMGVDKANVRFVAHWTFPKSMAAFYQESGRAGRDGKQAYCRLYYSRHDKDQVAFLIKKETFKKSSNQKSGGKERGKAATAGFDALVKMVEESQCRHASIAAYFSDPKPDCNKSCDFCMNPAKAEREVEMLKRGVYGNSHPKRHDGHTAIYHEPDEPHEDLYGGGRKGIKALVLLKSQAVTAANEWIPPDEDCPLREAASQRIPKLTVKVREFNFDCLKDALTENFMHCYDEDPDRMAAIDYEPRIRAIDAELKIFRASKLAMSYRLNVNKYVKEIEAFTARKEVHAFLDPDSDMSSTSEQLSKTNTFDDDSLFTKALEMANTTNKTKTKQNNCLVDASDKTQCLNSGEEDFGCNENKVSPSSDIITDPSQLTAQLSVVETSESPESRNVTQTDVCSSSSTLAQVEGHEESSTSTDYISKKQLPKIKYFFEVDQDATKVKNNEQSNGSTKPSALDMTDCLTDSKEEKKPEVNARKRYSEQNLTEPLHKKSRQTSEICHSKKHSNSRGHHSSGSRTNSKSSHSHLSRLPGNSKKVGSESKTTSSHSSHHHHHHGTHANTSSKPHNKCSPSKQGSHESGDNDSKSKDHVKFRKRLAEITVKYLTPYFKSGKFASKDIFKNIARILSHSVAEKLPCDVPDEKLKQKVKDLVKTIFTKIRKINSEDDVKKLIN</sequence>
<dbReference type="Gene3D" id="6.10.250.3140">
    <property type="match status" value="1"/>
</dbReference>
<dbReference type="FunFam" id="3.40.50.300:FF:000444">
    <property type="entry name" value="ATP-dependent DNA helicase"/>
    <property type="match status" value="1"/>
</dbReference>
<evidence type="ECO:0000256" key="15">
    <source>
        <dbReference type="ARBA" id="ARBA00023204"/>
    </source>
</evidence>
<dbReference type="GO" id="GO:0046872">
    <property type="term" value="F:metal ion binding"/>
    <property type="evidence" value="ECO:0007669"/>
    <property type="project" value="UniProtKB-KW"/>
</dbReference>
<evidence type="ECO:0000256" key="14">
    <source>
        <dbReference type="ARBA" id="ARBA00023125"/>
    </source>
</evidence>
<feature type="domain" description="Helicase C-terminal" evidence="24">
    <location>
        <begin position="239"/>
        <end position="396"/>
    </location>
</feature>
<evidence type="ECO:0000256" key="10">
    <source>
        <dbReference type="ARBA" id="ARBA00022801"/>
    </source>
</evidence>
<organism evidence="25 26">
    <name type="scientific">Paralvinella palmiformis</name>
    <dbReference type="NCBI Taxonomy" id="53620"/>
    <lineage>
        <taxon>Eukaryota</taxon>
        <taxon>Metazoa</taxon>
        <taxon>Spiralia</taxon>
        <taxon>Lophotrochozoa</taxon>
        <taxon>Annelida</taxon>
        <taxon>Polychaeta</taxon>
        <taxon>Sedentaria</taxon>
        <taxon>Canalipalpata</taxon>
        <taxon>Terebellida</taxon>
        <taxon>Terebelliformia</taxon>
        <taxon>Alvinellidae</taxon>
        <taxon>Paralvinella</taxon>
    </lineage>
</organism>
<evidence type="ECO:0000256" key="7">
    <source>
        <dbReference type="ARBA" id="ARBA00022723"/>
    </source>
</evidence>
<comment type="subcellular location">
    <subcellularLocation>
        <location evidence="2">Nucleus</location>
        <location evidence="2">Nucleoplasm</location>
    </subcellularLocation>
</comment>
<dbReference type="PANTHER" id="PTHR13710:SF152">
    <property type="entry name" value="ATP-DEPENDENT DNA HELICASE Q5"/>
    <property type="match status" value="1"/>
</dbReference>
<evidence type="ECO:0000256" key="12">
    <source>
        <dbReference type="ARBA" id="ARBA00022833"/>
    </source>
</evidence>
<dbReference type="GO" id="GO:0009378">
    <property type="term" value="F:four-way junction helicase activity"/>
    <property type="evidence" value="ECO:0007669"/>
    <property type="project" value="TreeGrafter"/>
</dbReference>
<keyword evidence="4" id="KW-0597">Phosphoprotein</keyword>
<dbReference type="GO" id="GO:0005654">
    <property type="term" value="C:nucleoplasm"/>
    <property type="evidence" value="ECO:0007669"/>
    <property type="project" value="UniProtKB-SubCell"/>
</dbReference>
<keyword evidence="14" id="KW-0238">DNA-binding</keyword>
<keyword evidence="10 21" id="KW-0378">Hydrolase</keyword>
<keyword evidence="11 21" id="KW-0347">Helicase</keyword>
<dbReference type="EC" id="5.6.2.4" evidence="21"/>
<keyword evidence="16" id="KW-0413">Isomerase</keyword>
<feature type="compositionally biased region" description="Basic and acidic residues" evidence="22">
    <location>
        <begin position="779"/>
        <end position="796"/>
    </location>
</feature>
<evidence type="ECO:0000313" key="26">
    <source>
        <dbReference type="Proteomes" id="UP001208570"/>
    </source>
</evidence>
<dbReference type="AlphaFoldDB" id="A0AAD9KFN7"/>
<evidence type="ECO:0000256" key="2">
    <source>
        <dbReference type="ARBA" id="ARBA00004642"/>
    </source>
</evidence>
<dbReference type="PROSITE" id="PS51192">
    <property type="entry name" value="HELICASE_ATP_BIND_1"/>
    <property type="match status" value="1"/>
</dbReference>
<dbReference type="PANTHER" id="PTHR13710">
    <property type="entry name" value="DNA HELICASE RECQ FAMILY MEMBER"/>
    <property type="match status" value="1"/>
</dbReference>
<name>A0AAD9KFN7_9ANNE</name>
<dbReference type="Proteomes" id="UP001208570">
    <property type="component" value="Unassembled WGS sequence"/>
</dbReference>
<evidence type="ECO:0000256" key="13">
    <source>
        <dbReference type="ARBA" id="ARBA00022840"/>
    </source>
</evidence>
<dbReference type="Pfam" id="PF16124">
    <property type="entry name" value="RecQ_Zn_bind"/>
    <property type="match status" value="1"/>
</dbReference>
<dbReference type="GO" id="GO:0045934">
    <property type="term" value="P:negative regulation of nucleobase-containing compound metabolic process"/>
    <property type="evidence" value="ECO:0007669"/>
    <property type="project" value="UniProtKB-ARBA"/>
</dbReference>
<dbReference type="SMART" id="SM00490">
    <property type="entry name" value="HELICc"/>
    <property type="match status" value="1"/>
</dbReference>
<evidence type="ECO:0000256" key="4">
    <source>
        <dbReference type="ARBA" id="ARBA00022553"/>
    </source>
</evidence>
<dbReference type="GO" id="GO:0005524">
    <property type="term" value="F:ATP binding"/>
    <property type="evidence" value="ECO:0007669"/>
    <property type="project" value="UniProtKB-KW"/>
</dbReference>
<keyword evidence="13 21" id="KW-0067">ATP-binding</keyword>
<dbReference type="SUPFAM" id="SSF52540">
    <property type="entry name" value="P-loop containing nucleoside triphosphate hydrolases"/>
    <property type="match status" value="1"/>
</dbReference>
<keyword evidence="18" id="KW-0131">Cell cycle</keyword>
<evidence type="ECO:0000256" key="5">
    <source>
        <dbReference type="ARBA" id="ARBA00022618"/>
    </source>
</evidence>
<dbReference type="PROSITE" id="PS00690">
    <property type="entry name" value="DEAH_ATP_HELICASE"/>
    <property type="match status" value="1"/>
</dbReference>
<comment type="catalytic activity">
    <reaction evidence="19 21">
        <text>Couples ATP hydrolysis with the unwinding of duplex DNA by translocating in the 3'-5' direction.</text>
        <dbReference type="EC" id="5.6.2.4"/>
    </reaction>
</comment>
<evidence type="ECO:0000256" key="17">
    <source>
        <dbReference type="ARBA" id="ARBA00023242"/>
    </source>
</evidence>
<keyword evidence="9" id="KW-0227">DNA damage</keyword>
<evidence type="ECO:0000259" key="23">
    <source>
        <dbReference type="PROSITE" id="PS51192"/>
    </source>
</evidence>
<evidence type="ECO:0000256" key="19">
    <source>
        <dbReference type="ARBA" id="ARBA00034617"/>
    </source>
</evidence>
<dbReference type="NCBIfam" id="TIGR00614">
    <property type="entry name" value="recQ_fam"/>
    <property type="match status" value="1"/>
</dbReference>
<accession>A0AAD9KFN7</accession>
<dbReference type="GO" id="GO:0006355">
    <property type="term" value="P:regulation of DNA-templated transcription"/>
    <property type="evidence" value="ECO:0007669"/>
    <property type="project" value="InterPro"/>
</dbReference>
<feature type="domain" description="Helicase ATP-binding" evidence="23">
    <location>
        <begin position="32"/>
        <end position="206"/>
    </location>
</feature>
<evidence type="ECO:0000256" key="22">
    <source>
        <dbReference type="SAM" id="MobiDB-lite"/>
    </source>
</evidence>
<keyword evidence="17 21" id="KW-0539">Nucleus</keyword>
<dbReference type="Pfam" id="PF08236">
    <property type="entry name" value="SRI"/>
    <property type="match status" value="1"/>
</dbReference>
<dbReference type="GO" id="GO:0006260">
    <property type="term" value="P:DNA replication"/>
    <property type="evidence" value="ECO:0007669"/>
    <property type="project" value="UniProtKB-KW"/>
</dbReference>
<dbReference type="GO" id="GO:0051301">
    <property type="term" value="P:cell division"/>
    <property type="evidence" value="ECO:0007669"/>
    <property type="project" value="UniProtKB-KW"/>
</dbReference>
<feature type="compositionally biased region" description="Polar residues" evidence="22">
    <location>
        <begin position="699"/>
        <end position="721"/>
    </location>
</feature>
<evidence type="ECO:0000256" key="18">
    <source>
        <dbReference type="ARBA" id="ARBA00023306"/>
    </source>
</evidence>
<evidence type="ECO:0000256" key="11">
    <source>
        <dbReference type="ARBA" id="ARBA00022806"/>
    </source>
</evidence>
<dbReference type="PROSITE" id="PS51194">
    <property type="entry name" value="HELICASE_CTER"/>
    <property type="match status" value="1"/>
</dbReference>
<dbReference type="InterPro" id="IPR004589">
    <property type="entry name" value="DNA_helicase_ATP-dep_RecQ"/>
</dbReference>
<gene>
    <name evidence="25" type="ORF">LSH36_3g29001</name>
</gene>
<dbReference type="InterPro" id="IPR038190">
    <property type="entry name" value="SRI_sf"/>
</dbReference>
<dbReference type="InterPro" id="IPR001650">
    <property type="entry name" value="Helicase_C-like"/>
</dbReference>
<evidence type="ECO:0000256" key="8">
    <source>
        <dbReference type="ARBA" id="ARBA00022741"/>
    </source>
</evidence>
<dbReference type="InterPro" id="IPR011545">
    <property type="entry name" value="DEAD/DEAH_box_helicase_dom"/>
</dbReference>
<comment type="catalytic activity">
    <reaction evidence="20 21">
        <text>ATP + H2O = ADP + phosphate + H(+)</text>
        <dbReference type="Rhea" id="RHEA:13065"/>
        <dbReference type="ChEBI" id="CHEBI:15377"/>
        <dbReference type="ChEBI" id="CHEBI:15378"/>
        <dbReference type="ChEBI" id="CHEBI:30616"/>
        <dbReference type="ChEBI" id="CHEBI:43474"/>
        <dbReference type="ChEBI" id="CHEBI:456216"/>
    </reaction>
</comment>
<dbReference type="GO" id="GO:0003677">
    <property type="term" value="F:DNA binding"/>
    <property type="evidence" value="ECO:0007669"/>
    <property type="project" value="UniProtKB-KW"/>
</dbReference>
<dbReference type="CDD" id="cd18794">
    <property type="entry name" value="SF2_C_RecQ"/>
    <property type="match status" value="1"/>
</dbReference>
<feature type="compositionally biased region" description="Basic and acidic residues" evidence="22">
    <location>
        <begin position="890"/>
        <end position="904"/>
    </location>
</feature>
<keyword evidence="8 21" id="KW-0547">Nucleotide-binding</keyword>
<comment type="cofactor">
    <cofactor evidence="1">
        <name>Zn(2+)</name>
        <dbReference type="ChEBI" id="CHEBI:29105"/>
    </cofactor>
</comment>
<keyword evidence="7" id="KW-0479">Metal-binding</keyword>
<evidence type="ECO:0000313" key="25">
    <source>
        <dbReference type="EMBL" id="KAK2170427.1"/>
    </source>
</evidence>
<keyword evidence="12" id="KW-0862">Zinc</keyword>
<evidence type="ECO:0000256" key="3">
    <source>
        <dbReference type="ARBA" id="ARBA00005446"/>
    </source>
</evidence>
<dbReference type="InterPro" id="IPR013257">
    <property type="entry name" value="SRI"/>
</dbReference>
<dbReference type="Pfam" id="PF00271">
    <property type="entry name" value="Helicase_C"/>
    <property type="match status" value="1"/>
</dbReference>
<keyword evidence="26" id="KW-1185">Reference proteome</keyword>
<feature type="compositionally biased region" description="Basic residues" evidence="22">
    <location>
        <begin position="863"/>
        <end position="872"/>
    </location>
</feature>
<keyword evidence="15" id="KW-0234">DNA repair</keyword>
<dbReference type="Pfam" id="PF00270">
    <property type="entry name" value="DEAD"/>
    <property type="match status" value="1"/>
</dbReference>
<evidence type="ECO:0000256" key="9">
    <source>
        <dbReference type="ARBA" id="ARBA00022763"/>
    </source>
</evidence>
<dbReference type="FunFam" id="3.40.50.300:FF:000614">
    <property type="entry name" value="ATP-dependent DNA helicase"/>
    <property type="match status" value="1"/>
</dbReference>
<reference evidence="25" key="1">
    <citation type="journal article" date="2023" name="Mol. Biol. Evol.">
        <title>Third-Generation Sequencing Reveals the Adaptive Role of the Epigenome in Three Deep-Sea Polychaetes.</title>
        <authorList>
            <person name="Perez M."/>
            <person name="Aroh O."/>
            <person name="Sun Y."/>
            <person name="Lan Y."/>
            <person name="Juniper S.K."/>
            <person name="Young C.R."/>
            <person name="Angers B."/>
            <person name="Qian P.Y."/>
        </authorList>
    </citation>
    <scope>NUCLEOTIDE SEQUENCE</scope>
    <source>
        <strain evidence="25">P08H-3</strain>
    </source>
</reference>
<comment type="similarity">
    <text evidence="3 21">Belongs to the helicase family. RecQ subfamily.</text>
</comment>
<proteinExistence type="inferred from homology"/>
<evidence type="ECO:0000256" key="20">
    <source>
        <dbReference type="ARBA" id="ARBA00049360"/>
    </source>
</evidence>
<evidence type="ECO:0000256" key="6">
    <source>
        <dbReference type="ARBA" id="ARBA00022705"/>
    </source>
</evidence>
<dbReference type="GO" id="GO:0000724">
    <property type="term" value="P:double-strand break repair via homologous recombination"/>
    <property type="evidence" value="ECO:0007669"/>
    <property type="project" value="TreeGrafter"/>
</dbReference>
<dbReference type="GO" id="GO:0043138">
    <property type="term" value="F:3'-5' DNA helicase activity"/>
    <property type="evidence" value="ECO:0007669"/>
    <property type="project" value="UniProtKB-EC"/>
</dbReference>
<dbReference type="InterPro" id="IPR032284">
    <property type="entry name" value="RecQ_Zn-bd"/>
</dbReference>
<keyword evidence="5" id="KW-0132">Cell division</keyword>
<feature type="region of interest" description="Disordered" evidence="22">
    <location>
        <begin position="757"/>
        <end position="904"/>
    </location>
</feature>
<evidence type="ECO:0000259" key="24">
    <source>
        <dbReference type="PROSITE" id="PS51194"/>
    </source>
</evidence>
<comment type="caution">
    <text evidence="25">The sequence shown here is derived from an EMBL/GenBank/DDBJ whole genome shotgun (WGS) entry which is preliminary data.</text>
</comment>
<dbReference type="GO" id="GO:0005737">
    <property type="term" value="C:cytoplasm"/>
    <property type="evidence" value="ECO:0007669"/>
    <property type="project" value="TreeGrafter"/>
</dbReference>
<dbReference type="Gene3D" id="6.10.250.2460">
    <property type="match status" value="1"/>
</dbReference>
<evidence type="ECO:0000256" key="21">
    <source>
        <dbReference type="RuleBase" id="RU364117"/>
    </source>
</evidence>
<dbReference type="GO" id="GO:0010605">
    <property type="term" value="P:negative regulation of macromolecule metabolic process"/>
    <property type="evidence" value="ECO:0007669"/>
    <property type="project" value="UniProtKB-ARBA"/>
</dbReference>
<dbReference type="GO" id="GO:0005694">
    <property type="term" value="C:chromosome"/>
    <property type="evidence" value="ECO:0007669"/>
    <property type="project" value="InterPro"/>
</dbReference>